<name>A0A3Q2QDX4_FUNHE</name>
<dbReference type="PROSITE" id="PS50240">
    <property type="entry name" value="TRYPSIN_DOM"/>
    <property type="match status" value="1"/>
</dbReference>
<dbReference type="FunFam" id="2.60.120.290:FF:000005">
    <property type="entry name" value="Procollagen C-endopeptidase enhancer 1"/>
    <property type="match status" value="3"/>
</dbReference>
<comment type="caution">
    <text evidence="3">Lacks conserved residue(s) required for the propagation of feature annotation.</text>
</comment>
<feature type="domain" description="CUB" evidence="6">
    <location>
        <begin position="801"/>
        <end position="911"/>
    </location>
</feature>
<dbReference type="Pfam" id="PF00431">
    <property type="entry name" value="CUB"/>
    <property type="match status" value="5"/>
</dbReference>
<evidence type="ECO:0000259" key="7">
    <source>
        <dbReference type="PROSITE" id="PS50240"/>
    </source>
</evidence>
<evidence type="ECO:0000313" key="8">
    <source>
        <dbReference type="Ensembl" id="ENSFHEP00000024869.1"/>
    </source>
</evidence>
<dbReference type="InterPro" id="IPR001254">
    <property type="entry name" value="Trypsin_dom"/>
</dbReference>
<evidence type="ECO:0000313" key="9">
    <source>
        <dbReference type="Proteomes" id="UP000265000"/>
    </source>
</evidence>
<feature type="domain" description="CUB" evidence="6">
    <location>
        <begin position="918"/>
        <end position="1030"/>
    </location>
</feature>
<dbReference type="PROSITE" id="PS00135">
    <property type="entry name" value="TRYPSIN_SER"/>
    <property type="match status" value="1"/>
</dbReference>
<dbReference type="SMART" id="SM00020">
    <property type="entry name" value="Tryp_SPc"/>
    <property type="match status" value="1"/>
</dbReference>
<dbReference type="GeneTree" id="ENSGT01030000234528"/>
<evidence type="ECO:0000259" key="6">
    <source>
        <dbReference type="PROSITE" id="PS01180"/>
    </source>
</evidence>
<dbReference type="Proteomes" id="UP000265000">
    <property type="component" value="Unplaced"/>
</dbReference>
<feature type="domain" description="CUB" evidence="6">
    <location>
        <begin position="381"/>
        <end position="499"/>
    </location>
</feature>
<dbReference type="CDD" id="cd00190">
    <property type="entry name" value="Tryp_SPc"/>
    <property type="match status" value="1"/>
</dbReference>
<evidence type="ECO:0000256" key="4">
    <source>
        <dbReference type="RuleBase" id="RU363034"/>
    </source>
</evidence>
<keyword evidence="5" id="KW-1133">Transmembrane helix</keyword>
<accession>A0A3Q2QDX4</accession>
<feature type="domain" description="CUB" evidence="6">
    <location>
        <begin position="48"/>
        <end position="158"/>
    </location>
</feature>
<keyword evidence="2" id="KW-1015">Disulfide bond</keyword>
<dbReference type="AlphaFoldDB" id="A0A3Q2QDX4"/>
<keyword evidence="5" id="KW-0472">Membrane</keyword>
<sequence length="1052" mass="114976">MGGHRSRGLSTLEKSLIFLFVAMTVVSIGLMALYFTDRSDSSAHSEGCGGPQELSGESGTFTSWNYPSSYDNGKSCMWSITVDPDKVIHLWFEEFALEESQLCTADLVTLRDTLGTIGKYCGYTKPKPLVTLSNHLMVYFDTNDRKIDQGFKAHYKAVTPQVASQIAGADGFLQGDQGNLMTPGFPGQSYPNGASRDQDGLTRLGYCSFRCHSSSIPSHKLQDCTRIPFLSQRSLIIVGSGSSKGGDFDHVLLICTAGGGGPVIIEGRKGTIQSAGFPDPYPAHSNNSWKISVSKGFLVKLQITDMAITGETGQCKEDKLIISDNYCILGTHCGYILPPLVVSASNTISVTFQSDSRLTDRGFSAAWEAVYPEDIAEIQGCGFSTNEETGVIKSQNWPMNYKANTECMWSIAVPLGKKIILKFTHFDLEAKDIFTSTCYDNVMLYDLNGLTNALHQKHGPLCGTSLPSSIQTKGNKLLLRFHTDLFTEAKGFRAYWTTNPSLPAPTEPPAEENPWDDIDIDWPQTCGKPAIPPAVVSRIVNGEEAVAHSWPWQVSMQVGIQSEPSFSHICGGTLIHKNWVLTAAHCFIRYADELHRWRMCLGKHNLTTTELSERCVSISGIHRHQAFQYPTVPTVEFDIALVRLAEDAAPTEEISFACLPSEEEILPEGKKCYATGWGDETGDSMNAKASDTLNQVALPVVPFDTCKRMDYWWFQVKASMICCGYTLPDELQSVCQGDSGGPLVCQDTPGGPWEVHGITSFGPIGCIMNKKPSVFTRASAYLPWISNVIRRDIYNEHTSGCGGPKDLSGERGTASSMSYPGTYSNNARCQWNIEVPAGKLVHVHFSGFSLEESQLRMNDKVSLADDVGSLGTYCSHVAPGDLVSHGNRLHISFSSNEKVVDTGFAVTWRAVDPTEAPCGGRFSSNQGEISSPGWPSDYSAQSVCTWHVSVPSAESIHVVFTDFELQAVNAFGNCVDYVEIFSGETMASHGRFCGFAPPPALTIPSNTAVIRFLSNAADQQKGFRAYWTTDANVFPTLPPPPPNPWDDIIISE</sequence>
<feature type="domain" description="Peptidase S1" evidence="7">
    <location>
        <begin position="539"/>
        <end position="790"/>
    </location>
</feature>
<dbReference type="InterPro" id="IPR000859">
    <property type="entry name" value="CUB_dom"/>
</dbReference>
<dbReference type="PRINTS" id="PR00722">
    <property type="entry name" value="CHYMOTRYPSIN"/>
</dbReference>
<dbReference type="Gene3D" id="2.40.10.10">
    <property type="entry name" value="Trypsin-like serine proteases"/>
    <property type="match status" value="2"/>
</dbReference>
<keyword evidence="4" id="KW-0720">Serine protease</keyword>
<dbReference type="InterPro" id="IPR043504">
    <property type="entry name" value="Peptidase_S1_PA_chymotrypsin"/>
</dbReference>
<reference evidence="8" key="1">
    <citation type="submission" date="2025-08" db="UniProtKB">
        <authorList>
            <consortium name="Ensembl"/>
        </authorList>
    </citation>
    <scope>IDENTIFICATION</scope>
</reference>
<feature type="domain" description="CUB" evidence="6">
    <location>
        <begin position="259"/>
        <end position="370"/>
    </location>
</feature>
<dbReference type="Pfam" id="PF00089">
    <property type="entry name" value="Trypsin"/>
    <property type="match status" value="1"/>
</dbReference>
<protein>
    <submittedName>
        <fullName evidence="8">Zgc:154142</fullName>
    </submittedName>
</protein>
<dbReference type="CDD" id="cd00041">
    <property type="entry name" value="CUB"/>
    <property type="match status" value="5"/>
</dbReference>
<dbReference type="STRING" id="8078.ENSFHEP00000024869"/>
<organism evidence="8 9">
    <name type="scientific">Fundulus heteroclitus</name>
    <name type="common">Killifish</name>
    <name type="synonym">Mummichog</name>
    <dbReference type="NCBI Taxonomy" id="8078"/>
    <lineage>
        <taxon>Eukaryota</taxon>
        <taxon>Metazoa</taxon>
        <taxon>Chordata</taxon>
        <taxon>Craniata</taxon>
        <taxon>Vertebrata</taxon>
        <taxon>Euteleostomi</taxon>
        <taxon>Actinopterygii</taxon>
        <taxon>Neopterygii</taxon>
        <taxon>Teleostei</taxon>
        <taxon>Neoteleostei</taxon>
        <taxon>Acanthomorphata</taxon>
        <taxon>Ovalentaria</taxon>
        <taxon>Atherinomorphae</taxon>
        <taxon>Cyprinodontiformes</taxon>
        <taxon>Fundulidae</taxon>
        <taxon>Fundulus</taxon>
    </lineage>
</organism>
<dbReference type="GO" id="GO:0004252">
    <property type="term" value="F:serine-type endopeptidase activity"/>
    <property type="evidence" value="ECO:0007669"/>
    <property type="project" value="InterPro"/>
</dbReference>
<dbReference type="PROSITE" id="PS00134">
    <property type="entry name" value="TRYPSIN_HIS"/>
    <property type="match status" value="1"/>
</dbReference>
<dbReference type="PROSITE" id="PS01180">
    <property type="entry name" value="CUB"/>
    <property type="match status" value="5"/>
</dbReference>
<dbReference type="Gene3D" id="2.60.120.290">
    <property type="entry name" value="Spermadhesin, CUB domain"/>
    <property type="match status" value="5"/>
</dbReference>
<evidence type="ECO:0000256" key="2">
    <source>
        <dbReference type="ARBA" id="ARBA00023157"/>
    </source>
</evidence>
<dbReference type="SUPFAM" id="SSF50494">
    <property type="entry name" value="Trypsin-like serine proteases"/>
    <property type="match status" value="1"/>
</dbReference>
<proteinExistence type="predicted"/>
<dbReference type="PANTHER" id="PTHR24251:SF41">
    <property type="entry name" value="DELETED IN MALIGNANT BRAIN TUMORS 1 PROTEIN-LIKE"/>
    <property type="match status" value="1"/>
</dbReference>
<dbReference type="InterPro" id="IPR009003">
    <property type="entry name" value="Peptidase_S1_PA"/>
</dbReference>
<evidence type="ECO:0000256" key="5">
    <source>
        <dbReference type="SAM" id="Phobius"/>
    </source>
</evidence>
<keyword evidence="4" id="KW-0378">Hydrolase</keyword>
<dbReference type="SMART" id="SM00042">
    <property type="entry name" value="CUB"/>
    <property type="match status" value="5"/>
</dbReference>
<dbReference type="SUPFAM" id="SSF49854">
    <property type="entry name" value="Spermadhesin, CUB domain"/>
    <property type="match status" value="5"/>
</dbReference>
<dbReference type="Ensembl" id="ENSFHET00000006670.1">
    <property type="protein sequence ID" value="ENSFHEP00000024869.1"/>
    <property type="gene ID" value="ENSFHEG00000006771.1"/>
</dbReference>
<dbReference type="PANTHER" id="PTHR24251">
    <property type="entry name" value="OVOCHYMASE-RELATED"/>
    <property type="match status" value="1"/>
</dbReference>
<dbReference type="FunFam" id="2.40.10.10:FF:000165">
    <property type="entry name" value="Trypsin-like serine protease"/>
    <property type="match status" value="1"/>
</dbReference>
<keyword evidence="1" id="KW-0677">Repeat</keyword>
<dbReference type="GO" id="GO:0006508">
    <property type="term" value="P:proteolysis"/>
    <property type="evidence" value="ECO:0007669"/>
    <property type="project" value="UniProtKB-KW"/>
</dbReference>
<evidence type="ECO:0000256" key="3">
    <source>
        <dbReference type="PROSITE-ProRule" id="PRU00059"/>
    </source>
</evidence>
<keyword evidence="5" id="KW-0812">Transmembrane</keyword>
<dbReference type="InterPro" id="IPR018114">
    <property type="entry name" value="TRYPSIN_HIS"/>
</dbReference>
<dbReference type="FunFam" id="2.60.120.290:FF:000013">
    <property type="entry name" value="Membrane frizzled-related protein"/>
    <property type="match status" value="1"/>
</dbReference>
<feature type="transmembrane region" description="Helical" evidence="5">
    <location>
        <begin position="16"/>
        <end position="35"/>
    </location>
</feature>
<keyword evidence="4" id="KW-0645">Protease</keyword>
<dbReference type="InterPro" id="IPR033116">
    <property type="entry name" value="TRYPSIN_SER"/>
</dbReference>
<dbReference type="InterPro" id="IPR001314">
    <property type="entry name" value="Peptidase_S1A"/>
</dbReference>
<dbReference type="InterPro" id="IPR035914">
    <property type="entry name" value="Sperma_CUB_dom_sf"/>
</dbReference>
<keyword evidence="9" id="KW-1185">Reference proteome</keyword>
<reference evidence="8" key="2">
    <citation type="submission" date="2025-09" db="UniProtKB">
        <authorList>
            <consortium name="Ensembl"/>
        </authorList>
    </citation>
    <scope>IDENTIFICATION</scope>
</reference>
<evidence type="ECO:0000256" key="1">
    <source>
        <dbReference type="ARBA" id="ARBA00022737"/>
    </source>
</evidence>